<dbReference type="Proteomes" id="UP000315133">
    <property type="component" value="Unassembled WGS sequence"/>
</dbReference>
<comment type="pathway">
    <text evidence="4">Amino-acid degradation; L-kynurenine degradation; L-alanine and anthranilate from L-kynurenine: step 1/1.</text>
</comment>
<name>A0A543KME1_9MICO</name>
<dbReference type="EMBL" id="VFPU01000001">
    <property type="protein sequence ID" value="TQM96249.1"/>
    <property type="molecule type" value="Genomic_DNA"/>
</dbReference>
<comment type="similarity">
    <text evidence="4">Belongs to the kynureninase family.</text>
</comment>
<comment type="function">
    <text evidence="4">Catalyzes the cleavage of L-kynurenine (L-Kyn) and L-3-hydroxykynurenine (L-3OHKyn) into anthranilic acid (AA) and 3-hydroxyanthranilic acid (3-OHAA), respectively.</text>
</comment>
<dbReference type="PANTHER" id="PTHR14084">
    <property type="entry name" value="KYNURENINASE"/>
    <property type="match status" value="1"/>
</dbReference>
<dbReference type="Pfam" id="PF22580">
    <property type="entry name" value="KYNU_C"/>
    <property type="match status" value="1"/>
</dbReference>
<dbReference type="SUPFAM" id="SSF53383">
    <property type="entry name" value="PLP-dependent transferases"/>
    <property type="match status" value="1"/>
</dbReference>
<comment type="cofactor">
    <cofactor evidence="4">
        <name>pyridoxal 5'-phosphate</name>
        <dbReference type="ChEBI" id="CHEBI:597326"/>
    </cofactor>
</comment>
<dbReference type="Gene3D" id="3.90.1150.10">
    <property type="entry name" value="Aspartate Aminotransferase, domain 1"/>
    <property type="match status" value="1"/>
</dbReference>
<evidence type="ECO:0000256" key="1">
    <source>
        <dbReference type="ARBA" id="ARBA00022642"/>
    </source>
</evidence>
<comment type="subunit">
    <text evidence="4">Homodimer.</text>
</comment>
<evidence type="ECO:0000256" key="3">
    <source>
        <dbReference type="ARBA" id="ARBA00022898"/>
    </source>
</evidence>
<dbReference type="InterPro" id="IPR015422">
    <property type="entry name" value="PyrdxlP-dep_Trfase_small"/>
</dbReference>
<comment type="similarity">
    <text evidence="5">Belongs to the DegT/DnrJ/EryC1 family.</text>
</comment>
<dbReference type="GO" id="GO:0030429">
    <property type="term" value="F:kynureninase activity"/>
    <property type="evidence" value="ECO:0007669"/>
    <property type="project" value="UniProtKB-EC"/>
</dbReference>
<dbReference type="GO" id="GO:0043420">
    <property type="term" value="P:anthranilate metabolic process"/>
    <property type="evidence" value="ECO:0007669"/>
    <property type="project" value="TreeGrafter"/>
</dbReference>
<dbReference type="Pfam" id="PF01041">
    <property type="entry name" value="DegT_DnrJ_EryC1"/>
    <property type="match status" value="1"/>
</dbReference>
<dbReference type="OrthoDB" id="9812626at2"/>
<dbReference type="GO" id="GO:0009435">
    <property type="term" value="P:NAD+ biosynthetic process"/>
    <property type="evidence" value="ECO:0007669"/>
    <property type="project" value="UniProtKB-UniPathway"/>
</dbReference>
<dbReference type="Gene3D" id="3.40.640.10">
    <property type="entry name" value="Type I PLP-dependent aspartate aminotransferase-like (Major domain)"/>
    <property type="match status" value="1"/>
</dbReference>
<keyword evidence="1 4" id="KW-0662">Pyridine nucleotide biosynthesis</keyword>
<dbReference type="PANTHER" id="PTHR14084:SF0">
    <property type="entry name" value="KYNURENINASE"/>
    <property type="match status" value="1"/>
</dbReference>
<gene>
    <name evidence="6" type="ORF">FB476_1113</name>
</gene>
<evidence type="ECO:0000313" key="6">
    <source>
        <dbReference type="EMBL" id="TQM96249.1"/>
    </source>
</evidence>
<keyword evidence="3 4" id="KW-0663">Pyridoxal phosphate</keyword>
<sequence>MTQQDTTVLATAGAPTRADALALDAADPLAAYTDRFERAEGVVAYFDGNSLGRPVVGVAERMAEFVRQDWGTRLIRSWDEAWMSWPEEVGELVGRAALGAAPGQTVVADSTTVLLYKLLRALADHQLALDPARTEIVLDRDNFPSDRYVAEGVAAERGMTLRWIDVDTAAGVTPEQVREVVGPATAVVLLSHVAYRSGWIADAEAITAVAHEAGALVLWDTCHSAGSVPVRADAWGWDAAVGCDYKYLNGGPGAPAHAYLSARLHDIPTLRQPIQGWMGRRDPFAMAQGYLPEAGVRSLVSGTPPVVGMVPLRMGLEMLEEAGIEAVRAKSLQLTDLALAIVDAWPAELGVSVASPREHERRGGHVTLRHPQFRAVNQQLWERGVIPDFRAPDGLRLGLAPLSTRFTEVWDGLVAVREELERLS</sequence>
<comment type="catalytic activity">
    <reaction evidence="4">
        <text>L-kynurenine + H2O = anthranilate + L-alanine + H(+)</text>
        <dbReference type="Rhea" id="RHEA:16813"/>
        <dbReference type="ChEBI" id="CHEBI:15377"/>
        <dbReference type="ChEBI" id="CHEBI:15378"/>
        <dbReference type="ChEBI" id="CHEBI:16567"/>
        <dbReference type="ChEBI" id="CHEBI:57959"/>
        <dbReference type="ChEBI" id="CHEBI:57972"/>
        <dbReference type="EC" id="3.7.1.3"/>
    </reaction>
</comment>
<comment type="pathway">
    <text evidence="4">Cofactor biosynthesis; NAD(+) biosynthesis; quinolinate from L-kynurenine: step 2/3.</text>
</comment>
<dbReference type="InterPro" id="IPR010111">
    <property type="entry name" value="Kynureninase"/>
</dbReference>
<dbReference type="InterPro" id="IPR015424">
    <property type="entry name" value="PyrdxlP-dep_Trfase"/>
</dbReference>
<dbReference type="GO" id="GO:0097053">
    <property type="term" value="P:L-kynurenine catabolic process"/>
    <property type="evidence" value="ECO:0007669"/>
    <property type="project" value="UniProtKB-UniPathway"/>
</dbReference>
<comment type="caution">
    <text evidence="6">The sequence shown here is derived from an EMBL/GenBank/DDBJ whole genome shotgun (WGS) entry which is preliminary data.</text>
</comment>
<keyword evidence="2 4" id="KW-0378">Hydrolase</keyword>
<reference evidence="6 7" key="1">
    <citation type="submission" date="2019-06" db="EMBL/GenBank/DDBJ databases">
        <title>Sequencing the genomes of 1000 actinobacteria strains.</title>
        <authorList>
            <person name="Klenk H.-P."/>
        </authorList>
    </citation>
    <scope>NUCLEOTIDE SEQUENCE [LARGE SCALE GENOMIC DNA]</scope>
    <source>
        <strain evidence="6 7">DSM 12362</strain>
    </source>
</reference>
<comment type="catalytic activity">
    <reaction evidence="4">
        <text>3-hydroxy-L-kynurenine + H2O = 3-hydroxyanthranilate + L-alanine + H(+)</text>
        <dbReference type="Rhea" id="RHEA:25143"/>
        <dbReference type="ChEBI" id="CHEBI:15377"/>
        <dbReference type="ChEBI" id="CHEBI:15378"/>
        <dbReference type="ChEBI" id="CHEBI:36559"/>
        <dbReference type="ChEBI" id="CHEBI:57972"/>
        <dbReference type="ChEBI" id="CHEBI:58125"/>
        <dbReference type="EC" id="3.7.1.3"/>
    </reaction>
</comment>
<dbReference type="AlphaFoldDB" id="A0A543KME1"/>
<dbReference type="GO" id="GO:0005737">
    <property type="term" value="C:cytoplasm"/>
    <property type="evidence" value="ECO:0007669"/>
    <property type="project" value="InterPro"/>
</dbReference>
<dbReference type="EC" id="3.7.1.3" evidence="4"/>
<dbReference type="UniPathway" id="UPA00334">
    <property type="reaction ID" value="UER00455"/>
</dbReference>
<dbReference type="InterPro" id="IPR015421">
    <property type="entry name" value="PyrdxlP-dep_Trfase_major"/>
</dbReference>
<evidence type="ECO:0000256" key="4">
    <source>
        <dbReference type="PIRNR" id="PIRNR038800"/>
    </source>
</evidence>
<dbReference type="PIRSF" id="PIRSF038800">
    <property type="entry name" value="KYNU"/>
    <property type="match status" value="1"/>
</dbReference>
<accession>A0A543KME1</accession>
<protein>
    <recommendedName>
        <fullName evidence="4">Kynureninase</fullName>
        <ecNumber evidence="4">3.7.1.3</ecNumber>
    </recommendedName>
</protein>
<dbReference type="GO" id="GO:0019441">
    <property type="term" value="P:L-tryptophan catabolic process to kynurenine"/>
    <property type="evidence" value="ECO:0007669"/>
    <property type="project" value="TreeGrafter"/>
</dbReference>
<evidence type="ECO:0000256" key="2">
    <source>
        <dbReference type="ARBA" id="ARBA00022801"/>
    </source>
</evidence>
<organism evidence="6 7">
    <name type="scientific">Ornithinimicrobium humiphilum</name>
    <dbReference type="NCBI Taxonomy" id="125288"/>
    <lineage>
        <taxon>Bacteria</taxon>
        <taxon>Bacillati</taxon>
        <taxon>Actinomycetota</taxon>
        <taxon>Actinomycetes</taxon>
        <taxon>Micrococcales</taxon>
        <taxon>Ornithinimicrobiaceae</taxon>
        <taxon>Ornithinimicrobium</taxon>
    </lineage>
</organism>
<dbReference type="RefSeq" id="WP_141817895.1">
    <property type="nucleotide sequence ID" value="NZ_BAAAIL010000003.1"/>
</dbReference>
<evidence type="ECO:0000313" key="7">
    <source>
        <dbReference type="Proteomes" id="UP000315133"/>
    </source>
</evidence>
<dbReference type="GO" id="GO:0030170">
    <property type="term" value="F:pyridoxal phosphate binding"/>
    <property type="evidence" value="ECO:0007669"/>
    <property type="project" value="InterPro"/>
</dbReference>
<dbReference type="InterPro" id="IPR000653">
    <property type="entry name" value="DegT/StrS_aminotransferase"/>
</dbReference>
<keyword evidence="7" id="KW-1185">Reference proteome</keyword>
<evidence type="ECO:0000256" key="5">
    <source>
        <dbReference type="RuleBase" id="RU004508"/>
    </source>
</evidence>
<proteinExistence type="inferred from homology"/>
<dbReference type="UniPathway" id="UPA00253">
    <property type="reaction ID" value="UER00329"/>
</dbReference>